<name>L0H3D1_9GAMM</name>
<accession>L0H3D1</accession>
<keyword evidence="2" id="KW-0732">Signal</keyword>
<feature type="region of interest" description="Disordered" evidence="1">
    <location>
        <begin position="25"/>
        <end position="55"/>
    </location>
</feature>
<evidence type="ECO:0000256" key="1">
    <source>
        <dbReference type="SAM" id="MobiDB-lite"/>
    </source>
</evidence>
<feature type="compositionally biased region" description="Low complexity" evidence="1">
    <location>
        <begin position="25"/>
        <end position="37"/>
    </location>
</feature>
<evidence type="ECO:0000313" key="4">
    <source>
        <dbReference type="Proteomes" id="UP000010816"/>
    </source>
</evidence>
<organism evidence="3 4">
    <name type="scientific">Thioflavicoccus mobilis 8321</name>
    <dbReference type="NCBI Taxonomy" id="765912"/>
    <lineage>
        <taxon>Bacteria</taxon>
        <taxon>Pseudomonadati</taxon>
        <taxon>Pseudomonadota</taxon>
        <taxon>Gammaproteobacteria</taxon>
        <taxon>Chromatiales</taxon>
        <taxon>Chromatiaceae</taxon>
        <taxon>Thioflavicoccus</taxon>
    </lineage>
</organism>
<dbReference type="HOGENOM" id="CLU_2468059_0_0_6"/>
<dbReference type="Proteomes" id="UP000010816">
    <property type="component" value="Chromosome"/>
</dbReference>
<feature type="chain" id="PRO_5003943284" evidence="2">
    <location>
        <begin position="21"/>
        <end position="88"/>
    </location>
</feature>
<protein>
    <submittedName>
        <fullName evidence="3">Uncharacterized protein</fullName>
    </submittedName>
</protein>
<proteinExistence type="predicted"/>
<dbReference type="KEGG" id="tmb:Thimo_3428"/>
<reference evidence="3 4" key="1">
    <citation type="submission" date="2011-09" db="EMBL/GenBank/DDBJ databases">
        <title>Complete sequence of chromosome of Thioflavicoccus mobilis 8321.</title>
        <authorList>
            <consortium name="US DOE Joint Genome Institute"/>
            <person name="Lucas S."/>
            <person name="Han J."/>
            <person name="Lapidus A."/>
            <person name="Cheng J.-F."/>
            <person name="Goodwin L."/>
            <person name="Pitluck S."/>
            <person name="Peters L."/>
            <person name="Ovchinnikova G."/>
            <person name="Lu M."/>
            <person name="Detter J.C."/>
            <person name="Han C."/>
            <person name="Tapia R."/>
            <person name="Land M."/>
            <person name="Hauser L."/>
            <person name="Kyrpides N."/>
            <person name="Ivanova N."/>
            <person name="Pagani I."/>
            <person name="Vogl K."/>
            <person name="Liu Z."/>
            <person name="Imhoff J."/>
            <person name="Thiel V."/>
            <person name="Frigaard N.-U."/>
            <person name="Bryant D."/>
            <person name="Woyke T."/>
        </authorList>
    </citation>
    <scope>NUCLEOTIDE SEQUENCE [LARGE SCALE GENOMIC DNA]</scope>
    <source>
        <strain evidence="3 4">8321</strain>
    </source>
</reference>
<dbReference type="PATRIC" id="fig|765912.4.peg.3356"/>
<feature type="signal peptide" evidence="2">
    <location>
        <begin position="1"/>
        <end position="20"/>
    </location>
</feature>
<keyword evidence="4" id="KW-1185">Reference proteome</keyword>
<evidence type="ECO:0000256" key="2">
    <source>
        <dbReference type="SAM" id="SignalP"/>
    </source>
</evidence>
<dbReference type="EMBL" id="CP003051">
    <property type="protein sequence ID" value="AGA92094.1"/>
    <property type="molecule type" value="Genomic_DNA"/>
</dbReference>
<evidence type="ECO:0000313" key="3">
    <source>
        <dbReference type="EMBL" id="AGA92094.1"/>
    </source>
</evidence>
<dbReference type="AlphaFoldDB" id="L0H3D1"/>
<dbReference type="RefSeq" id="WP_015282221.1">
    <property type="nucleotide sequence ID" value="NC_019940.1"/>
</dbReference>
<gene>
    <name evidence="3" type="ORF">Thimo_3428</name>
</gene>
<sequence length="88" mass="9234">MKRLMITLAATSLFASAAFAQEAAAPAEDQAAAPAEATDAKAISDAEMYPNGKGTTYTKPNWGVENIIDQIGGDHSLGPKEPDDYGYN</sequence>